<dbReference type="Pfam" id="PF05834">
    <property type="entry name" value="Lycopene_cycl"/>
    <property type="match status" value="1"/>
</dbReference>
<proteinExistence type="predicted"/>
<sequence>MDYDIIFTGGGAAALILLYKLSKDENLSQKKILVIDKEKKNINNRSWSFWTNQKTDFDKIVYKEWQKVRFIAPKIDKIDTLNSLKYKMIRGIDFYNFVNARLSKFENIEFLQAEVSEIKSISDTEAEVKLTSEFENRIFKTEYIFDSRFTKEDIPPKSNEYHSLLQHFFGYVIETDEPIFDTKVAQLFDMRLPQRNAVEFVYILPFSPTKALVEYTLFSGQLLENKEFYKVRLESYITTKIKVKDFKILEEEYGVIPMTDFKFEQSKAKNIIYLGTKAGRAKPSTGYAFLRMYRDAENRINAWQKTGKPHYEEKFNKQFETYDKMILNIMERNPEDIQRIFTEMFQNNSIERVLLFLDEQTDFLTDLKIMASVPSAPFLTSIKNLVTGKKGEKLH</sequence>
<dbReference type="EMBL" id="CP003345">
    <property type="protein sequence ID" value="AFM04469.1"/>
    <property type="molecule type" value="Genomic_DNA"/>
</dbReference>
<accession>I4AKI4</accession>
<dbReference type="AlphaFoldDB" id="I4AKI4"/>
<dbReference type="STRING" id="880071.Fleli_2086"/>
<dbReference type="HOGENOM" id="CLU_042644_0_0_10"/>
<keyword evidence="2" id="KW-1185">Reference proteome</keyword>
<protein>
    <submittedName>
        <fullName evidence="1">Lycopene cyclase protein</fullName>
    </submittedName>
</protein>
<gene>
    <name evidence="1" type="ordered locus">Fleli_2086</name>
</gene>
<name>I4AKI4_BERLS</name>
<evidence type="ECO:0000313" key="2">
    <source>
        <dbReference type="Proteomes" id="UP000006054"/>
    </source>
</evidence>
<dbReference type="Proteomes" id="UP000006054">
    <property type="component" value="Chromosome"/>
</dbReference>
<organism evidence="1 2">
    <name type="scientific">Bernardetia litoralis (strain ATCC 23117 / DSM 6794 / NBRC 15988 / NCIMB 1366 / Fx l1 / Sio-4)</name>
    <name type="common">Flexibacter litoralis</name>
    <dbReference type="NCBI Taxonomy" id="880071"/>
    <lineage>
        <taxon>Bacteria</taxon>
        <taxon>Pseudomonadati</taxon>
        <taxon>Bacteroidota</taxon>
        <taxon>Cytophagia</taxon>
        <taxon>Cytophagales</taxon>
        <taxon>Bernardetiaceae</taxon>
        <taxon>Bernardetia</taxon>
    </lineage>
</organism>
<dbReference type="RefSeq" id="WP_014797916.1">
    <property type="nucleotide sequence ID" value="NC_018018.1"/>
</dbReference>
<dbReference type="KEGG" id="fli:Fleli_2086"/>
<reference evidence="2" key="1">
    <citation type="submission" date="2012-06" db="EMBL/GenBank/DDBJ databases">
        <title>The complete genome of Flexibacter litoralis DSM 6794.</title>
        <authorList>
            <person name="Lucas S."/>
            <person name="Copeland A."/>
            <person name="Lapidus A."/>
            <person name="Glavina del Rio T."/>
            <person name="Dalin E."/>
            <person name="Tice H."/>
            <person name="Bruce D."/>
            <person name="Goodwin L."/>
            <person name="Pitluck S."/>
            <person name="Peters L."/>
            <person name="Ovchinnikova G."/>
            <person name="Lu M."/>
            <person name="Kyrpides N."/>
            <person name="Mavromatis K."/>
            <person name="Ivanova N."/>
            <person name="Brettin T."/>
            <person name="Detter J.C."/>
            <person name="Han C."/>
            <person name="Larimer F."/>
            <person name="Land M."/>
            <person name="Hauser L."/>
            <person name="Markowitz V."/>
            <person name="Cheng J.-F."/>
            <person name="Hugenholtz P."/>
            <person name="Woyke T."/>
            <person name="Wu D."/>
            <person name="Spring S."/>
            <person name="Lang E."/>
            <person name="Kopitz M."/>
            <person name="Brambilla E."/>
            <person name="Klenk H.-P."/>
            <person name="Eisen J.A."/>
        </authorList>
    </citation>
    <scope>NUCLEOTIDE SEQUENCE [LARGE SCALE GENOMIC DNA]</scope>
    <source>
        <strain evidence="2">ATCC 23117 / DSM 6794 / NBRC 15988 / NCIMB 1366 / Sio-4</strain>
    </source>
</reference>
<dbReference type="eggNOG" id="COG0644">
    <property type="taxonomic scope" value="Bacteria"/>
</dbReference>
<evidence type="ECO:0000313" key="1">
    <source>
        <dbReference type="EMBL" id="AFM04469.1"/>
    </source>
</evidence>
<dbReference type="OrthoDB" id="24355at2"/>